<keyword evidence="7" id="KW-1185">Reference proteome</keyword>
<keyword evidence="3 6" id="KW-0328">Glycosyltransferase</keyword>
<dbReference type="Pfam" id="PF00535">
    <property type="entry name" value="Glycos_transf_2"/>
    <property type="match status" value="1"/>
</dbReference>
<accession>A0ABU3SLP2</accession>
<protein>
    <submittedName>
        <fullName evidence="6">Glycosyltransferase family 2 protein</fullName>
        <ecNumber evidence="6">2.4.-.-</ecNumber>
    </submittedName>
</protein>
<dbReference type="Gene3D" id="3.90.550.10">
    <property type="entry name" value="Spore Coat Polysaccharide Biosynthesis Protein SpsA, Chain A"/>
    <property type="match status" value="1"/>
</dbReference>
<dbReference type="InterPro" id="IPR029044">
    <property type="entry name" value="Nucleotide-diphossugar_trans"/>
</dbReference>
<evidence type="ECO:0000256" key="4">
    <source>
        <dbReference type="ARBA" id="ARBA00022679"/>
    </source>
</evidence>
<dbReference type="EMBL" id="JAWDIT010000002">
    <property type="protein sequence ID" value="MDU0345737.1"/>
    <property type="molecule type" value="Genomic_DNA"/>
</dbReference>
<dbReference type="PANTHER" id="PTHR43179:SF12">
    <property type="entry name" value="GALACTOFURANOSYLTRANSFERASE GLFT2"/>
    <property type="match status" value="1"/>
</dbReference>
<sequence>MSVAVVVPNWNGREDLRVCLDALRRQTMAVEIVVVENGSTDGSTEMLRASYPDVTLLPQRVNLGFAGGVNVGLRYSLRQGHEHVALLNNDAVADPSWIEELVAVMTSDDRIGMVASKFVTIDGERLDSTGECYSSWGLPFPRGRDEEDLDAYDDAVQIFGASGGSTLYRAEMLRDIGLFDEDFFAYFEDVDISWRAQLWGWGVRLAPRAIARHRIGATSSRMPGFTTHQTLKNLGWLMIKNVPMSLLPTVAPRLLLATTITFVRAVVRGQGPTAVRAVVIAVRKTPKKLRERGDIQRGRRVDDAVVRSLLTWDLPPRSHNLRRLRAVVTSPVRAFRRGRTPDSPVQQRKSAPR</sequence>
<dbReference type="CDD" id="cd04186">
    <property type="entry name" value="GT_2_like_c"/>
    <property type="match status" value="1"/>
</dbReference>
<reference evidence="6 7" key="1">
    <citation type="submission" date="2023-09" db="EMBL/GenBank/DDBJ databases">
        <title>Microbacterium fusihabitans sp. nov., Microbacterium phycihabitans sp. nov., and Microbacterium cervinum sp. nov., isolated from dried seaweeds of beach.</title>
        <authorList>
            <person name="Lee S.D."/>
        </authorList>
    </citation>
    <scope>NUCLEOTIDE SEQUENCE [LARGE SCALE GENOMIC DNA]</scope>
    <source>
        <strain evidence="6 7">KSW2-29</strain>
    </source>
</reference>
<comment type="similarity">
    <text evidence="2">Belongs to the glycosyltransferase 2 family.</text>
</comment>
<dbReference type="GO" id="GO:0016757">
    <property type="term" value="F:glycosyltransferase activity"/>
    <property type="evidence" value="ECO:0007669"/>
    <property type="project" value="UniProtKB-KW"/>
</dbReference>
<evidence type="ECO:0000259" key="5">
    <source>
        <dbReference type="Pfam" id="PF00535"/>
    </source>
</evidence>
<dbReference type="Proteomes" id="UP001261125">
    <property type="component" value="Unassembled WGS sequence"/>
</dbReference>
<comment type="caution">
    <text evidence="6">The sequence shown here is derived from an EMBL/GenBank/DDBJ whole genome shotgun (WGS) entry which is preliminary data.</text>
</comment>
<evidence type="ECO:0000313" key="6">
    <source>
        <dbReference type="EMBL" id="MDU0345737.1"/>
    </source>
</evidence>
<keyword evidence="4 6" id="KW-0808">Transferase</keyword>
<feature type="domain" description="Glycosyltransferase 2-like" evidence="5">
    <location>
        <begin position="5"/>
        <end position="176"/>
    </location>
</feature>
<dbReference type="PANTHER" id="PTHR43179">
    <property type="entry name" value="RHAMNOSYLTRANSFERASE WBBL"/>
    <property type="match status" value="1"/>
</dbReference>
<dbReference type="InterPro" id="IPR001173">
    <property type="entry name" value="Glyco_trans_2-like"/>
</dbReference>
<dbReference type="EC" id="2.4.-.-" evidence="6"/>
<dbReference type="RefSeq" id="WP_316004234.1">
    <property type="nucleotide sequence ID" value="NZ_JAWDIT010000002.1"/>
</dbReference>
<dbReference type="SUPFAM" id="SSF53448">
    <property type="entry name" value="Nucleotide-diphospho-sugar transferases"/>
    <property type="match status" value="1"/>
</dbReference>
<evidence type="ECO:0000256" key="3">
    <source>
        <dbReference type="ARBA" id="ARBA00022676"/>
    </source>
</evidence>
<organism evidence="6 7">
    <name type="scientific">Microbacterium phycohabitans</name>
    <dbReference type="NCBI Taxonomy" id="3075993"/>
    <lineage>
        <taxon>Bacteria</taxon>
        <taxon>Bacillati</taxon>
        <taxon>Actinomycetota</taxon>
        <taxon>Actinomycetes</taxon>
        <taxon>Micrococcales</taxon>
        <taxon>Microbacteriaceae</taxon>
        <taxon>Microbacterium</taxon>
    </lineage>
</organism>
<gene>
    <name evidence="6" type="ORF">RWH44_08460</name>
</gene>
<comment type="pathway">
    <text evidence="1">Cell wall biogenesis; cell wall polysaccharide biosynthesis.</text>
</comment>
<name>A0ABU3SLP2_9MICO</name>
<evidence type="ECO:0000313" key="7">
    <source>
        <dbReference type="Proteomes" id="UP001261125"/>
    </source>
</evidence>
<evidence type="ECO:0000256" key="2">
    <source>
        <dbReference type="ARBA" id="ARBA00006739"/>
    </source>
</evidence>
<evidence type="ECO:0000256" key="1">
    <source>
        <dbReference type="ARBA" id="ARBA00004776"/>
    </source>
</evidence>
<proteinExistence type="inferred from homology"/>